<evidence type="ECO:0000313" key="2">
    <source>
        <dbReference type="EMBL" id="RIJ24427.1"/>
    </source>
</evidence>
<dbReference type="EMBL" id="QWGB01000005">
    <property type="protein sequence ID" value="RIJ24427.1"/>
    <property type="molecule type" value="Genomic_DNA"/>
</dbReference>
<gene>
    <name evidence="2" type="ORF">D1224_09380</name>
</gene>
<keyword evidence="3" id="KW-1185">Reference proteome</keyword>
<dbReference type="AlphaFoldDB" id="A0A399R3J2"/>
<accession>A0A399R3J2</accession>
<comment type="caution">
    <text evidence="2">The sequence shown here is derived from an EMBL/GenBank/DDBJ whole genome shotgun (WGS) entry which is preliminary data.</text>
</comment>
<organism evidence="2 3">
    <name type="scientific">Henriciella barbarensis</name>
    <dbReference type="NCBI Taxonomy" id="86342"/>
    <lineage>
        <taxon>Bacteria</taxon>
        <taxon>Pseudomonadati</taxon>
        <taxon>Pseudomonadota</taxon>
        <taxon>Alphaproteobacteria</taxon>
        <taxon>Hyphomonadales</taxon>
        <taxon>Hyphomonadaceae</taxon>
        <taxon>Henriciella</taxon>
    </lineage>
</organism>
<keyword evidence="1" id="KW-0812">Transmembrane</keyword>
<name>A0A399R3J2_9PROT</name>
<keyword evidence="1" id="KW-1133">Transmembrane helix</keyword>
<protein>
    <submittedName>
        <fullName evidence="2">Uncharacterized protein</fullName>
    </submittedName>
</protein>
<feature type="transmembrane region" description="Helical" evidence="1">
    <location>
        <begin position="19"/>
        <end position="36"/>
    </location>
</feature>
<reference evidence="2 3" key="1">
    <citation type="submission" date="2018-08" db="EMBL/GenBank/DDBJ databases">
        <title>Henriciella mobilis sp. nov., isolated from seawater.</title>
        <authorList>
            <person name="Cheng H."/>
            <person name="Wu Y.-H."/>
            <person name="Xu X.-W."/>
            <person name="Guo L.-L."/>
        </authorList>
    </citation>
    <scope>NUCLEOTIDE SEQUENCE [LARGE SCALE GENOMIC DNA]</scope>
    <source>
        <strain evidence="2 3">CCUG66934</strain>
    </source>
</reference>
<dbReference type="Proteomes" id="UP000265431">
    <property type="component" value="Unassembled WGS sequence"/>
</dbReference>
<keyword evidence="1" id="KW-0472">Membrane</keyword>
<evidence type="ECO:0000256" key="1">
    <source>
        <dbReference type="SAM" id="Phobius"/>
    </source>
</evidence>
<sequence length="91" mass="10643">MDVNFTFITKALRNHPEKLLLLGCGILITILFKLGINQWLSCLTPMGLYILYLISRYLDGKNKVSLKELDIKRLETQAKLAQQKRRKRRKP</sequence>
<evidence type="ECO:0000313" key="3">
    <source>
        <dbReference type="Proteomes" id="UP000265431"/>
    </source>
</evidence>
<dbReference type="RefSeq" id="WP_119379617.1">
    <property type="nucleotide sequence ID" value="NZ_QWGB01000005.1"/>
</dbReference>
<proteinExistence type="predicted"/>